<feature type="compositionally biased region" description="Polar residues" evidence="1">
    <location>
        <begin position="46"/>
        <end position="58"/>
    </location>
</feature>
<evidence type="ECO:0000313" key="3">
    <source>
        <dbReference type="EMBL" id="KAK7338077.1"/>
    </source>
</evidence>
<comment type="caution">
    <text evidence="3">The sequence shown here is derived from an EMBL/GenBank/DDBJ whole genome shotgun (WGS) entry which is preliminary data.</text>
</comment>
<protein>
    <submittedName>
        <fullName evidence="3">Uncharacterized protein</fullName>
    </submittedName>
</protein>
<keyword evidence="4" id="KW-1185">Reference proteome</keyword>
<dbReference type="AlphaFoldDB" id="A0AAN9LQ50"/>
<gene>
    <name evidence="3" type="ORF">VNO77_18676</name>
</gene>
<evidence type="ECO:0000256" key="2">
    <source>
        <dbReference type="SAM" id="SignalP"/>
    </source>
</evidence>
<evidence type="ECO:0000313" key="4">
    <source>
        <dbReference type="Proteomes" id="UP001367508"/>
    </source>
</evidence>
<accession>A0AAN9LQ50</accession>
<feature type="region of interest" description="Disordered" evidence="1">
    <location>
        <begin position="41"/>
        <end position="73"/>
    </location>
</feature>
<sequence>MTLALHFDSLILAWWLGKTYLLVASFLSADDELGCHPGAPPPAIFPTTQGIRGSSSSSDTREGREACSSISSASSHGYALPTLLTNRLERRKDAEGRGGSARRRNDLSYSVLRLDLSTSSNLWISKSDAASIKSCMNAGSSYTIDYSISDYCGLSFYKSQHLKLKSSIDSTLPLARFSLMEVFTPWTRVRDVQKVASSLDARAPVVLVICIFDDGEAEVIDQMLVEICEPEERYDLKE</sequence>
<keyword evidence="2" id="KW-0732">Signal</keyword>
<organism evidence="3 4">
    <name type="scientific">Canavalia gladiata</name>
    <name type="common">Sword bean</name>
    <name type="synonym">Dolichos gladiatus</name>
    <dbReference type="NCBI Taxonomy" id="3824"/>
    <lineage>
        <taxon>Eukaryota</taxon>
        <taxon>Viridiplantae</taxon>
        <taxon>Streptophyta</taxon>
        <taxon>Embryophyta</taxon>
        <taxon>Tracheophyta</taxon>
        <taxon>Spermatophyta</taxon>
        <taxon>Magnoliopsida</taxon>
        <taxon>eudicotyledons</taxon>
        <taxon>Gunneridae</taxon>
        <taxon>Pentapetalae</taxon>
        <taxon>rosids</taxon>
        <taxon>fabids</taxon>
        <taxon>Fabales</taxon>
        <taxon>Fabaceae</taxon>
        <taxon>Papilionoideae</taxon>
        <taxon>50 kb inversion clade</taxon>
        <taxon>NPAAA clade</taxon>
        <taxon>indigoferoid/millettioid clade</taxon>
        <taxon>Phaseoleae</taxon>
        <taxon>Canavalia</taxon>
    </lineage>
</organism>
<feature type="signal peptide" evidence="2">
    <location>
        <begin position="1"/>
        <end position="24"/>
    </location>
</feature>
<reference evidence="3 4" key="1">
    <citation type="submission" date="2024-01" db="EMBL/GenBank/DDBJ databases">
        <title>The genomes of 5 underutilized Papilionoideae crops provide insights into root nodulation and disease resistanc.</title>
        <authorList>
            <person name="Jiang F."/>
        </authorList>
    </citation>
    <scope>NUCLEOTIDE SEQUENCE [LARGE SCALE GENOMIC DNA]</scope>
    <source>
        <strain evidence="3">LVBAO_FW01</strain>
        <tissue evidence="3">Leaves</tissue>
    </source>
</reference>
<feature type="chain" id="PRO_5042876089" evidence="2">
    <location>
        <begin position="25"/>
        <end position="238"/>
    </location>
</feature>
<dbReference type="EMBL" id="JAYMYQ010000004">
    <property type="protein sequence ID" value="KAK7338077.1"/>
    <property type="molecule type" value="Genomic_DNA"/>
</dbReference>
<name>A0AAN9LQ50_CANGL</name>
<dbReference type="Proteomes" id="UP001367508">
    <property type="component" value="Unassembled WGS sequence"/>
</dbReference>
<proteinExistence type="predicted"/>
<evidence type="ECO:0000256" key="1">
    <source>
        <dbReference type="SAM" id="MobiDB-lite"/>
    </source>
</evidence>